<feature type="transmembrane region" description="Helical" evidence="2">
    <location>
        <begin position="6"/>
        <end position="25"/>
    </location>
</feature>
<dbReference type="EMBL" id="JACGWU010000005">
    <property type="protein sequence ID" value="MBA8829508.1"/>
    <property type="molecule type" value="Genomic_DNA"/>
</dbReference>
<keyword evidence="4" id="KW-1185">Reference proteome</keyword>
<dbReference type="AlphaFoldDB" id="A0A7W3JUL9"/>
<evidence type="ECO:0000256" key="1">
    <source>
        <dbReference type="SAM" id="MobiDB-lite"/>
    </source>
</evidence>
<name>A0A7W3JUL9_9MICO</name>
<dbReference type="GO" id="GO:0005886">
    <property type="term" value="C:plasma membrane"/>
    <property type="evidence" value="ECO:0007669"/>
    <property type="project" value="UniProtKB-SubCell"/>
</dbReference>
<organism evidence="3 4">
    <name type="scientific">Alpinimonas psychrophila</name>
    <dbReference type="NCBI Taxonomy" id="748908"/>
    <lineage>
        <taxon>Bacteria</taxon>
        <taxon>Bacillati</taxon>
        <taxon>Actinomycetota</taxon>
        <taxon>Actinomycetes</taxon>
        <taxon>Micrococcales</taxon>
        <taxon>Microbacteriaceae</taxon>
        <taxon>Alpinimonas</taxon>
    </lineage>
</organism>
<proteinExistence type="predicted"/>
<keyword evidence="2" id="KW-1133">Transmembrane helix</keyword>
<protein>
    <recommendedName>
        <fullName evidence="5">Phospholipase_D-nuclease N-terminal</fullName>
    </recommendedName>
</protein>
<keyword evidence="2" id="KW-0472">Membrane</keyword>
<evidence type="ECO:0000256" key="2">
    <source>
        <dbReference type="SAM" id="Phobius"/>
    </source>
</evidence>
<accession>A0A7W3JUL9</accession>
<feature type="transmembrane region" description="Helical" evidence="2">
    <location>
        <begin position="37"/>
        <end position="56"/>
    </location>
</feature>
<gene>
    <name evidence="3" type="ORF">FB555_001617</name>
</gene>
<sequence>MARALIIIVAILVAFLVYAVIDAILIDKARIRGLPRALWVAICFITPLGGILWFFVGRGRPRPSGPGGTAGYFGPSRTGPTAPDDDIDFLRGLNESHPRGPFPTEPHPGEPRNGDDGSLPRA</sequence>
<evidence type="ECO:0000313" key="3">
    <source>
        <dbReference type="EMBL" id="MBA8829508.1"/>
    </source>
</evidence>
<dbReference type="Proteomes" id="UP000524237">
    <property type="component" value="Unassembled WGS sequence"/>
</dbReference>
<reference evidence="3 4" key="1">
    <citation type="submission" date="2020-07" db="EMBL/GenBank/DDBJ databases">
        <title>Sequencing the genomes of 1000 actinobacteria strains.</title>
        <authorList>
            <person name="Klenk H.-P."/>
        </authorList>
    </citation>
    <scope>NUCLEOTIDE SEQUENCE [LARGE SCALE GENOMIC DNA]</scope>
    <source>
        <strain evidence="3 4">DSM 23737</strain>
    </source>
</reference>
<dbReference type="RefSeq" id="WP_182484941.1">
    <property type="nucleotide sequence ID" value="NZ_JACGWU010000005.1"/>
</dbReference>
<evidence type="ECO:0000313" key="4">
    <source>
        <dbReference type="Proteomes" id="UP000524237"/>
    </source>
</evidence>
<keyword evidence="2" id="KW-0812">Transmembrane</keyword>
<evidence type="ECO:0008006" key="5">
    <source>
        <dbReference type="Google" id="ProtNLM"/>
    </source>
</evidence>
<feature type="region of interest" description="Disordered" evidence="1">
    <location>
        <begin position="65"/>
        <end position="122"/>
    </location>
</feature>
<comment type="caution">
    <text evidence="3">The sequence shown here is derived from an EMBL/GenBank/DDBJ whole genome shotgun (WGS) entry which is preliminary data.</text>
</comment>